<dbReference type="Gene3D" id="3.30.479.10">
    <property type="entry name" value="6-pyruvoyl tetrahydropterin synthase/QueD"/>
    <property type="match status" value="1"/>
</dbReference>
<keyword evidence="6" id="KW-0479">Metal-binding</keyword>
<dbReference type="RefSeq" id="WP_014438291.1">
    <property type="nucleotide sequence ID" value="NC_017080.1"/>
</dbReference>
<dbReference type="Pfam" id="PF01242">
    <property type="entry name" value="PTPS"/>
    <property type="match status" value="1"/>
</dbReference>
<dbReference type="EMBL" id="AP012338">
    <property type="protein sequence ID" value="BAM05083.1"/>
    <property type="molecule type" value="Genomic_DNA"/>
</dbReference>
<comment type="similarity">
    <text evidence="3">Belongs to the PTPS family. QueD subfamily.</text>
</comment>
<evidence type="ECO:0000256" key="4">
    <source>
        <dbReference type="ARBA" id="ARBA00012982"/>
    </source>
</evidence>
<dbReference type="OrthoDB" id="9804698at2"/>
<evidence type="ECO:0000256" key="8">
    <source>
        <dbReference type="ARBA" id="ARBA00023239"/>
    </source>
</evidence>
<comment type="cofactor">
    <cofactor evidence="1">
        <name>Zn(2+)</name>
        <dbReference type="ChEBI" id="CHEBI:29105"/>
    </cofactor>
</comment>
<keyword evidence="8 11" id="KW-0456">Lyase</keyword>
<comment type="catalytic activity">
    <reaction evidence="10">
        <text>7,8-dihydroneopterin 3'-triphosphate + H2O = 6-carboxy-5,6,7,8-tetrahydropterin + triphosphate + acetaldehyde + 2 H(+)</text>
        <dbReference type="Rhea" id="RHEA:27966"/>
        <dbReference type="ChEBI" id="CHEBI:15343"/>
        <dbReference type="ChEBI" id="CHEBI:15377"/>
        <dbReference type="ChEBI" id="CHEBI:15378"/>
        <dbReference type="ChEBI" id="CHEBI:18036"/>
        <dbReference type="ChEBI" id="CHEBI:58462"/>
        <dbReference type="ChEBI" id="CHEBI:61032"/>
        <dbReference type="EC" id="4.1.2.50"/>
    </reaction>
</comment>
<evidence type="ECO:0000256" key="2">
    <source>
        <dbReference type="ARBA" id="ARBA00005061"/>
    </source>
</evidence>
<evidence type="ECO:0000256" key="5">
    <source>
        <dbReference type="ARBA" id="ARBA00018141"/>
    </source>
</evidence>
<evidence type="ECO:0000256" key="9">
    <source>
        <dbReference type="ARBA" id="ARBA00031449"/>
    </source>
</evidence>
<dbReference type="UniPathway" id="UPA00391"/>
<keyword evidence="12" id="KW-1185">Reference proteome</keyword>
<dbReference type="EC" id="4.1.2.50" evidence="4"/>
<dbReference type="STRING" id="1142394.PSMK_29240"/>
<evidence type="ECO:0000313" key="11">
    <source>
        <dbReference type="EMBL" id="BAM05083.1"/>
    </source>
</evidence>
<dbReference type="GO" id="GO:0070497">
    <property type="term" value="F:6-carboxytetrahydropterin synthase activity"/>
    <property type="evidence" value="ECO:0007669"/>
    <property type="project" value="UniProtKB-EC"/>
</dbReference>
<reference evidence="11 12" key="1">
    <citation type="submission" date="2012-02" db="EMBL/GenBank/DDBJ databases">
        <title>Complete genome sequence of Phycisphaera mikurensis NBRC 102666.</title>
        <authorList>
            <person name="Ankai A."/>
            <person name="Hosoyama A."/>
            <person name="Terui Y."/>
            <person name="Sekine M."/>
            <person name="Fukai R."/>
            <person name="Kato Y."/>
            <person name="Nakamura S."/>
            <person name="Yamada-Narita S."/>
            <person name="Kawakoshi A."/>
            <person name="Fukunaga Y."/>
            <person name="Yamazaki S."/>
            <person name="Fujita N."/>
        </authorList>
    </citation>
    <scope>NUCLEOTIDE SEQUENCE [LARGE SCALE GENOMIC DNA]</scope>
    <source>
        <strain evidence="12">NBRC 102666 / KCTC 22515 / FYK2301M01</strain>
    </source>
</reference>
<dbReference type="GO" id="GO:0046872">
    <property type="term" value="F:metal ion binding"/>
    <property type="evidence" value="ECO:0007669"/>
    <property type="project" value="UniProtKB-KW"/>
</dbReference>
<evidence type="ECO:0000313" key="12">
    <source>
        <dbReference type="Proteomes" id="UP000007881"/>
    </source>
</evidence>
<organism evidence="11 12">
    <name type="scientific">Phycisphaera mikurensis (strain NBRC 102666 / KCTC 22515 / FYK2301M01)</name>
    <dbReference type="NCBI Taxonomy" id="1142394"/>
    <lineage>
        <taxon>Bacteria</taxon>
        <taxon>Pseudomonadati</taxon>
        <taxon>Planctomycetota</taxon>
        <taxon>Phycisphaerae</taxon>
        <taxon>Phycisphaerales</taxon>
        <taxon>Phycisphaeraceae</taxon>
        <taxon>Phycisphaera</taxon>
    </lineage>
</organism>
<evidence type="ECO:0000256" key="10">
    <source>
        <dbReference type="ARBA" id="ARBA00048807"/>
    </source>
</evidence>
<evidence type="ECO:0000256" key="3">
    <source>
        <dbReference type="ARBA" id="ARBA00008900"/>
    </source>
</evidence>
<dbReference type="eggNOG" id="COG0720">
    <property type="taxonomic scope" value="Bacteria"/>
</dbReference>
<sequence length="255" mass="27160">MFELTRTLRFCPSGDPGAPRDNAHAAWPPPRGLAGVLSLDLTIAGRPDPGTGVLLNVKDLDAAFAAAALPRFRAAAGAEPAGLLRGVAQALAPTLPFPLLRLRLSASASASTELRPADMSRVILRQRFSFSAAHRLQADALSEEENRTLFGKCNRPSFHGHNYELEVAAAAAIAPDGRSLEPAALDAAVRTRVIDTLDHRNLNTDVAAFATRNPTVEHIAQTCWDLLAGGLPEGAELQEVVVWETDRTSCAYRGG</sequence>
<dbReference type="Proteomes" id="UP000007881">
    <property type="component" value="Chromosome"/>
</dbReference>
<evidence type="ECO:0000256" key="6">
    <source>
        <dbReference type="ARBA" id="ARBA00022723"/>
    </source>
</evidence>
<dbReference type="InterPro" id="IPR007115">
    <property type="entry name" value="6-PTP_synth/QueD"/>
</dbReference>
<dbReference type="PANTHER" id="PTHR12589:SF7">
    <property type="entry name" value="6-PYRUVOYL TETRAHYDROBIOPTERIN SYNTHASE"/>
    <property type="match status" value="1"/>
</dbReference>
<proteinExistence type="inferred from homology"/>
<dbReference type="AlphaFoldDB" id="I0IIJ5"/>
<name>I0IIJ5_PHYMF</name>
<dbReference type="KEGG" id="phm:PSMK_29240"/>
<comment type="pathway">
    <text evidence="2">Purine metabolism; 7-cyano-7-deazaguanine biosynthesis.</text>
</comment>
<gene>
    <name evidence="11" type="ordered locus">PSMK_29240</name>
</gene>
<dbReference type="SUPFAM" id="SSF55620">
    <property type="entry name" value="Tetrahydrobiopterin biosynthesis enzymes-like"/>
    <property type="match status" value="1"/>
</dbReference>
<dbReference type="HOGENOM" id="CLU_1089291_0_0_0"/>
<keyword evidence="7" id="KW-0862">Zinc</keyword>
<evidence type="ECO:0000256" key="7">
    <source>
        <dbReference type="ARBA" id="ARBA00022833"/>
    </source>
</evidence>
<accession>I0IIJ5</accession>
<dbReference type="PANTHER" id="PTHR12589">
    <property type="entry name" value="PYRUVOYL TETRAHYDROBIOPTERIN SYNTHASE"/>
    <property type="match status" value="1"/>
</dbReference>
<evidence type="ECO:0000256" key="1">
    <source>
        <dbReference type="ARBA" id="ARBA00001947"/>
    </source>
</evidence>
<dbReference type="PATRIC" id="fig|1142394.8.peg.3026"/>
<protein>
    <recommendedName>
        <fullName evidence="5">6-carboxy-5,6,7,8-tetrahydropterin synthase</fullName>
        <ecNumber evidence="4">4.1.2.50</ecNumber>
    </recommendedName>
    <alternativeName>
        <fullName evidence="9">Queuosine biosynthesis protein QueD</fullName>
    </alternativeName>
</protein>
<dbReference type="InterPro" id="IPR038418">
    <property type="entry name" value="6-PTP_synth/QueD_sf"/>
</dbReference>